<comment type="caution">
    <text evidence="2">The sequence shown here is derived from an EMBL/GenBank/DDBJ whole genome shotgun (WGS) entry which is preliminary data.</text>
</comment>
<dbReference type="RefSeq" id="WP_212989470.1">
    <property type="nucleotide sequence ID" value="NZ_BAABEA010000008.1"/>
</dbReference>
<dbReference type="InterPro" id="IPR025335">
    <property type="entry name" value="DUF4241"/>
</dbReference>
<evidence type="ECO:0000256" key="1">
    <source>
        <dbReference type="SAM" id="MobiDB-lite"/>
    </source>
</evidence>
<reference evidence="2" key="1">
    <citation type="submission" date="2021-03" db="EMBL/GenBank/DDBJ databases">
        <title>Whole genome shotgun sequence of Actinoplanes auranticolor NBRC 12245.</title>
        <authorList>
            <person name="Komaki H."/>
            <person name="Tamura T."/>
        </authorList>
    </citation>
    <scope>NUCLEOTIDE SEQUENCE</scope>
    <source>
        <strain evidence="2">NBRC 12245</strain>
    </source>
</reference>
<keyword evidence="3" id="KW-1185">Reference proteome</keyword>
<feature type="region of interest" description="Disordered" evidence="1">
    <location>
        <begin position="111"/>
        <end position="131"/>
    </location>
</feature>
<feature type="compositionally biased region" description="Basic and acidic residues" evidence="1">
    <location>
        <begin position="111"/>
        <end position="121"/>
    </location>
</feature>
<name>A0A919SCJ1_9ACTN</name>
<protein>
    <recommendedName>
        <fullName evidence="4">DUF4241 domain-containing protein</fullName>
    </recommendedName>
</protein>
<proteinExistence type="predicted"/>
<evidence type="ECO:0000313" key="3">
    <source>
        <dbReference type="Proteomes" id="UP000681340"/>
    </source>
</evidence>
<accession>A0A919SCJ1</accession>
<dbReference type="AlphaFoldDB" id="A0A919SCJ1"/>
<dbReference type="EMBL" id="BOQL01000026">
    <property type="protein sequence ID" value="GIM69220.1"/>
    <property type="molecule type" value="Genomic_DNA"/>
</dbReference>
<evidence type="ECO:0008006" key="4">
    <source>
        <dbReference type="Google" id="ProtNLM"/>
    </source>
</evidence>
<organism evidence="2 3">
    <name type="scientific">Actinoplanes auranticolor</name>
    <dbReference type="NCBI Taxonomy" id="47988"/>
    <lineage>
        <taxon>Bacteria</taxon>
        <taxon>Bacillati</taxon>
        <taxon>Actinomycetota</taxon>
        <taxon>Actinomycetes</taxon>
        <taxon>Micromonosporales</taxon>
        <taxon>Micromonosporaceae</taxon>
        <taxon>Actinoplanes</taxon>
    </lineage>
</organism>
<evidence type="ECO:0000313" key="2">
    <source>
        <dbReference type="EMBL" id="GIM69220.1"/>
    </source>
</evidence>
<dbReference type="Pfam" id="PF14025">
    <property type="entry name" value="DUF4241"/>
    <property type="match status" value="1"/>
</dbReference>
<sequence>MATLTAVYCDGWDEAVINPLDRDVAEGRHAAGEPYSVVLVVGGRPHAVLDVALGAEYLGLTRFDGFGGRASRHQWRVAAEGDLFLREARSWRPTTRTTVTFELNGRRTDLVERENSREQHYTPDSPPPRTPVPVFGQWQALLEFAGDGRPDIADASGHLLPVREGTRPWQPPRPMGPRRIEELFTDGTERPVRDRTMRISTQAAGPLHLPSGRLVAADPSSLDHGEDPFTVTVAPGTCPVTISLATFTDDPGHRRVAAARLQVVDSPTVTWELALRTGQDQLDLGDGEFFGFGVDGGMGCFVDEDNRERLAEEWERFDFDRFTTLPGGDMVAWSSGWGDGVYPTWIGRDASGAVTCFVADMLLFGTKA</sequence>
<gene>
    <name evidence="2" type="ORF">Aau02nite_35220</name>
</gene>
<dbReference type="Proteomes" id="UP000681340">
    <property type="component" value="Unassembled WGS sequence"/>
</dbReference>